<evidence type="ECO:0000313" key="3">
    <source>
        <dbReference type="EMBL" id="MBP0905599.1"/>
    </source>
</evidence>
<dbReference type="InterPro" id="IPR027385">
    <property type="entry name" value="Beta-barrel_OMP"/>
</dbReference>
<comment type="caution">
    <text evidence="3">The sequence shown here is derived from an EMBL/GenBank/DDBJ whole genome shotgun (WGS) entry which is preliminary data.</text>
</comment>
<gene>
    <name evidence="3" type="ORF">J8H85_17355</name>
</gene>
<dbReference type="Pfam" id="PF13505">
    <property type="entry name" value="OMP_b-brl"/>
    <property type="match status" value="1"/>
</dbReference>
<protein>
    <submittedName>
        <fullName evidence="3">Outer membrane beta-barrel protein</fullName>
    </submittedName>
</protein>
<proteinExistence type="predicted"/>
<evidence type="ECO:0000259" key="2">
    <source>
        <dbReference type="Pfam" id="PF13505"/>
    </source>
</evidence>
<dbReference type="EMBL" id="JAGJCB010000026">
    <property type="protein sequence ID" value="MBP0905599.1"/>
    <property type="molecule type" value="Genomic_DNA"/>
</dbReference>
<dbReference type="Gene3D" id="2.40.160.20">
    <property type="match status" value="1"/>
</dbReference>
<feature type="domain" description="Outer membrane protein beta-barrel" evidence="2">
    <location>
        <begin position="13"/>
        <end position="173"/>
    </location>
</feature>
<dbReference type="SUPFAM" id="SSF56925">
    <property type="entry name" value="OMPA-like"/>
    <property type="match status" value="1"/>
</dbReference>
<organism evidence="3 4">
    <name type="scientific">Mariniflexile gromovii</name>
    <dbReference type="NCBI Taxonomy" id="362523"/>
    <lineage>
        <taxon>Bacteria</taxon>
        <taxon>Pseudomonadati</taxon>
        <taxon>Bacteroidota</taxon>
        <taxon>Flavobacteriia</taxon>
        <taxon>Flavobacteriales</taxon>
        <taxon>Flavobacteriaceae</taxon>
        <taxon>Mariniflexile</taxon>
    </lineage>
</organism>
<dbReference type="InterPro" id="IPR011250">
    <property type="entry name" value="OMP/PagP_B-barrel"/>
</dbReference>
<reference evidence="3 4" key="1">
    <citation type="submission" date="2021-04" db="EMBL/GenBank/DDBJ databases">
        <title>Mariniflexile gromovii gen. nov., sp. nov., a gliding bacterium isolated from the sea urchin Strongylocentrotus intermedius.</title>
        <authorList>
            <person name="Ko S."/>
            <person name="Le V."/>
            <person name="Ahn C.-Y."/>
            <person name="Oh H.-M."/>
        </authorList>
    </citation>
    <scope>NUCLEOTIDE SEQUENCE [LARGE SCALE GENOMIC DNA]</scope>
    <source>
        <strain evidence="3 4">KCTC 12570</strain>
    </source>
</reference>
<evidence type="ECO:0000313" key="4">
    <source>
        <dbReference type="Proteomes" id="UP000670776"/>
    </source>
</evidence>
<evidence type="ECO:0000256" key="1">
    <source>
        <dbReference type="ARBA" id="ARBA00022729"/>
    </source>
</evidence>
<dbReference type="RefSeq" id="WP_209656739.1">
    <property type="nucleotide sequence ID" value="NZ_JAGJCB010000026.1"/>
</dbReference>
<accession>A0ABS4BYD0</accession>
<keyword evidence="1" id="KW-0732">Signal</keyword>
<sequence length="190" mass="21612">MKKFFLFIITLIALDVASQDSKFSVGLNYPIPFEHNFINDYYNGVIDAEFNFRAYKTNTLSLGLGLNVGLLKSDDSVIEFNVKSYVFQPKIFVEFNFSKLHPYLRLGYSSMVFKTKGRSDEIGGYYGVAMSFNNTQSGLNINPGIKYNIINEFFIQAQYDYILLGVEEPIKNSRYNGAVHIIKIGIGMDL</sequence>
<name>A0ABS4BYD0_9FLAO</name>
<keyword evidence="4" id="KW-1185">Reference proteome</keyword>
<dbReference type="Proteomes" id="UP000670776">
    <property type="component" value="Unassembled WGS sequence"/>
</dbReference>